<evidence type="ECO:0000256" key="2">
    <source>
        <dbReference type="ARBA" id="ARBA00010072"/>
    </source>
</evidence>
<evidence type="ECO:0000256" key="4">
    <source>
        <dbReference type="ARBA" id="ARBA00022475"/>
    </source>
</evidence>
<protein>
    <submittedName>
        <fullName evidence="11">Inner membrane amino-acid ABC transporter permease protein YhdY</fullName>
    </submittedName>
</protein>
<feature type="transmembrane region" description="Helical" evidence="8">
    <location>
        <begin position="161"/>
        <end position="187"/>
    </location>
</feature>
<dbReference type="EMBL" id="UWPJ01000008">
    <property type="protein sequence ID" value="VCU68730.1"/>
    <property type="molecule type" value="Genomic_DNA"/>
</dbReference>
<evidence type="ECO:0000256" key="1">
    <source>
        <dbReference type="ARBA" id="ARBA00004429"/>
    </source>
</evidence>
<keyword evidence="7 8" id="KW-0472">Membrane</keyword>
<feature type="transmembrane region" description="Helical" evidence="8">
    <location>
        <begin position="323"/>
        <end position="348"/>
    </location>
</feature>
<dbReference type="PROSITE" id="PS50928">
    <property type="entry name" value="ABC_TM1"/>
    <property type="match status" value="1"/>
</dbReference>
<feature type="transmembrane region" description="Helical" evidence="8">
    <location>
        <begin position="136"/>
        <end position="154"/>
    </location>
</feature>
<evidence type="ECO:0000256" key="3">
    <source>
        <dbReference type="ARBA" id="ARBA00022448"/>
    </source>
</evidence>
<evidence type="ECO:0000313" key="12">
    <source>
        <dbReference type="Proteomes" id="UP000277294"/>
    </source>
</evidence>
<dbReference type="InterPro" id="IPR010065">
    <property type="entry name" value="AA_ABC_transptr_permease_3TM"/>
</dbReference>
<dbReference type="GO" id="GO:0022857">
    <property type="term" value="F:transmembrane transporter activity"/>
    <property type="evidence" value="ECO:0007669"/>
    <property type="project" value="InterPro"/>
</dbReference>
<accession>A0A3P4AZ32</accession>
<dbReference type="GO" id="GO:0006865">
    <property type="term" value="P:amino acid transport"/>
    <property type="evidence" value="ECO:0007669"/>
    <property type="project" value="TreeGrafter"/>
</dbReference>
<evidence type="ECO:0000256" key="8">
    <source>
        <dbReference type="RuleBase" id="RU363032"/>
    </source>
</evidence>
<keyword evidence="4" id="KW-1003">Cell membrane</keyword>
<dbReference type="Gene3D" id="1.10.3720.10">
    <property type="entry name" value="MetI-like"/>
    <property type="match status" value="1"/>
</dbReference>
<feature type="transmembrane region" description="Helical" evidence="8">
    <location>
        <begin position="69"/>
        <end position="90"/>
    </location>
</feature>
<name>A0A3P4AZ32_9BURK</name>
<evidence type="ECO:0000256" key="9">
    <source>
        <dbReference type="SAM" id="MobiDB-lite"/>
    </source>
</evidence>
<proteinExistence type="inferred from homology"/>
<sequence length="402" mass="43421">MSPASPVDNTPEPGRRGSGSAGPPAPPPGPGAGPPQGGPRPPRGAAAQRLGVHHAGRAKRIGGVLFSSPLNIVLTLLAAWLLLMVVPALVDWGVLRATFSAESAQACRDAGGACWAFIAEKHRLILFGLYPYDEQWRPLVASVLLIGAVVASCMRRFWNRWLALVWAVALTATGVLMWGGVLGLSYVENERWGGLPLTLILATFGMGLAFPLGVLLALGRRSRLPAIKALCVVYIELVRGVPLISLLFMSSVMLPLFLPEGWSMDKLLRAQIAIILFAAAYLAELVRGGLQAIPKGQYEGADSLGLSYWQQMRLIVLPQALKIIIAPLVSMFILVFKDTSLVVIIGLFDLTQSAKASLADAAWPGYSVEAYLFIAAIYFVFCYAMSRYSQSLERQLRTGRER</sequence>
<dbReference type="SUPFAM" id="SSF161098">
    <property type="entry name" value="MetI-like"/>
    <property type="match status" value="1"/>
</dbReference>
<reference evidence="11 12" key="1">
    <citation type="submission" date="2018-10" db="EMBL/GenBank/DDBJ databases">
        <authorList>
            <person name="Criscuolo A."/>
        </authorList>
    </citation>
    <scope>NUCLEOTIDE SEQUENCE [LARGE SCALE GENOMIC DNA]</scope>
    <source>
        <strain evidence="11">DnA1</strain>
    </source>
</reference>
<evidence type="ECO:0000256" key="6">
    <source>
        <dbReference type="ARBA" id="ARBA00022989"/>
    </source>
</evidence>
<dbReference type="Proteomes" id="UP000277294">
    <property type="component" value="Unassembled WGS sequence"/>
</dbReference>
<dbReference type="CDD" id="cd06261">
    <property type="entry name" value="TM_PBP2"/>
    <property type="match status" value="1"/>
</dbReference>
<feature type="domain" description="ABC transmembrane type-1" evidence="10">
    <location>
        <begin position="195"/>
        <end position="384"/>
    </location>
</feature>
<dbReference type="GO" id="GO:0043190">
    <property type="term" value="C:ATP-binding cassette (ABC) transporter complex"/>
    <property type="evidence" value="ECO:0007669"/>
    <property type="project" value="InterPro"/>
</dbReference>
<dbReference type="InterPro" id="IPR000515">
    <property type="entry name" value="MetI-like"/>
</dbReference>
<dbReference type="NCBIfam" id="TIGR01726">
    <property type="entry name" value="HEQRo_perm_3TM"/>
    <property type="match status" value="1"/>
</dbReference>
<feature type="transmembrane region" description="Helical" evidence="8">
    <location>
        <begin position="199"/>
        <end position="219"/>
    </location>
</feature>
<dbReference type="InterPro" id="IPR043429">
    <property type="entry name" value="ArtM/GltK/GlnP/TcyL/YhdX-like"/>
</dbReference>
<organism evidence="11 12">
    <name type="scientific">Pigmentiphaga humi</name>
    <dbReference type="NCBI Taxonomy" id="2478468"/>
    <lineage>
        <taxon>Bacteria</taxon>
        <taxon>Pseudomonadati</taxon>
        <taxon>Pseudomonadota</taxon>
        <taxon>Betaproteobacteria</taxon>
        <taxon>Burkholderiales</taxon>
        <taxon>Alcaligenaceae</taxon>
        <taxon>Pigmentiphaga</taxon>
    </lineage>
</organism>
<feature type="region of interest" description="Disordered" evidence="9">
    <location>
        <begin position="1"/>
        <end position="49"/>
    </location>
</feature>
<evidence type="ECO:0000256" key="5">
    <source>
        <dbReference type="ARBA" id="ARBA00022692"/>
    </source>
</evidence>
<evidence type="ECO:0000259" key="10">
    <source>
        <dbReference type="PROSITE" id="PS50928"/>
    </source>
</evidence>
<gene>
    <name evidence="11" type="primary">yhdY</name>
    <name evidence="11" type="ORF">PIGHUM_00788</name>
</gene>
<dbReference type="PANTHER" id="PTHR30614:SF41">
    <property type="entry name" value="INNER MEMBRANE AMINO-ACID ABC TRANSPORTER PERMEASE PROTEIN YHDY"/>
    <property type="match status" value="1"/>
</dbReference>
<feature type="compositionally biased region" description="Pro residues" evidence="9">
    <location>
        <begin position="23"/>
        <end position="42"/>
    </location>
</feature>
<feature type="transmembrane region" description="Helical" evidence="8">
    <location>
        <begin position="368"/>
        <end position="386"/>
    </location>
</feature>
<keyword evidence="5 8" id="KW-0812">Transmembrane</keyword>
<dbReference type="PANTHER" id="PTHR30614">
    <property type="entry name" value="MEMBRANE COMPONENT OF AMINO ACID ABC TRANSPORTER"/>
    <property type="match status" value="1"/>
</dbReference>
<feature type="transmembrane region" description="Helical" evidence="8">
    <location>
        <begin position="268"/>
        <end position="286"/>
    </location>
</feature>
<feature type="transmembrane region" description="Helical" evidence="8">
    <location>
        <begin position="231"/>
        <end position="256"/>
    </location>
</feature>
<keyword evidence="3 8" id="KW-0813">Transport</keyword>
<dbReference type="AlphaFoldDB" id="A0A3P4AZ32"/>
<dbReference type="OrthoDB" id="9771188at2"/>
<dbReference type="Pfam" id="PF00528">
    <property type="entry name" value="BPD_transp_1"/>
    <property type="match status" value="1"/>
</dbReference>
<dbReference type="InterPro" id="IPR035906">
    <property type="entry name" value="MetI-like_sf"/>
</dbReference>
<comment type="similarity">
    <text evidence="2">Belongs to the binding-protein-dependent transport system permease family. HisMQ subfamily.</text>
</comment>
<keyword evidence="12" id="KW-1185">Reference proteome</keyword>
<evidence type="ECO:0000256" key="7">
    <source>
        <dbReference type="ARBA" id="ARBA00023136"/>
    </source>
</evidence>
<keyword evidence="6 8" id="KW-1133">Transmembrane helix</keyword>
<comment type="subcellular location">
    <subcellularLocation>
        <location evidence="1">Cell inner membrane</location>
        <topology evidence="1">Multi-pass membrane protein</topology>
    </subcellularLocation>
    <subcellularLocation>
        <location evidence="8">Cell membrane</location>
        <topology evidence="8">Multi-pass membrane protein</topology>
    </subcellularLocation>
</comment>
<evidence type="ECO:0000313" key="11">
    <source>
        <dbReference type="EMBL" id="VCU68730.1"/>
    </source>
</evidence>